<evidence type="ECO:0000256" key="2">
    <source>
        <dbReference type="ARBA" id="ARBA00023163"/>
    </source>
</evidence>
<keyword evidence="1 3" id="KW-0238">DNA-binding</keyword>
<evidence type="ECO:0000256" key="4">
    <source>
        <dbReference type="SAM" id="MobiDB-lite"/>
    </source>
</evidence>
<feature type="region of interest" description="Disordered" evidence="4">
    <location>
        <begin position="130"/>
        <end position="175"/>
    </location>
</feature>
<dbReference type="SMART" id="SM00398">
    <property type="entry name" value="HMG"/>
    <property type="match status" value="1"/>
</dbReference>
<keyword evidence="2" id="KW-0804">Transcription</keyword>
<dbReference type="GO" id="GO:0005634">
    <property type="term" value="C:nucleus"/>
    <property type="evidence" value="ECO:0007669"/>
    <property type="project" value="UniProtKB-UniRule"/>
</dbReference>
<dbReference type="EMBL" id="LT554853">
    <property type="protein sequence ID" value="SAM07807.1"/>
    <property type="molecule type" value="Genomic_DNA"/>
</dbReference>
<dbReference type="GO" id="GO:0001228">
    <property type="term" value="F:DNA-binding transcription activator activity, RNA polymerase II-specific"/>
    <property type="evidence" value="ECO:0007669"/>
    <property type="project" value="TreeGrafter"/>
</dbReference>
<dbReference type="SUPFAM" id="SSF47095">
    <property type="entry name" value="HMG-box"/>
    <property type="match status" value="1"/>
</dbReference>
<dbReference type="PANTHER" id="PTHR10270:SF161">
    <property type="entry name" value="SEX-DETERMINING REGION Y PROTEIN"/>
    <property type="match status" value="1"/>
</dbReference>
<feature type="DNA-binding region" description="HMG box" evidence="3">
    <location>
        <begin position="18"/>
        <end position="86"/>
    </location>
</feature>
<accession>A0A170ALW5</accession>
<dbReference type="Proteomes" id="UP000078561">
    <property type="component" value="Unassembled WGS sequence"/>
</dbReference>
<dbReference type="InterPro" id="IPR036910">
    <property type="entry name" value="HMG_box_dom_sf"/>
</dbReference>
<feature type="region of interest" description="Disordered" evidence="4">
    <location>
        <begin position="92"/>
        <end position="115"/>
    </location>
</feature>
<feature type="compositionally biased region" description="Low complexity" evidence="4">
    <location>
        <begin position="149"/>
        <end position="175"/>
    </location>
</feature>
<dbReference type="OrthoDB" id="6247875at2759"/>
<keyword evidence="3" id="KW-0539">Nucleus</keyword>
<keyword evidence="7" id="KW-1185">Reference proteome</keyword>
<proteinExistence type="predicted"/>
<name>A0A170ALW5_ABSGL</name>
<dbReference type="Gene3D" id="1.10.30.10">
    <property type="entry name" value="High mobility group box domain"/>
    <property type="match status" value="1"/>
</dbReference>
<organism evidence="6">
    <name type="scientific">Absidia glauca</name>
    <name type="common">Pin mould</name>
    <dbReference type="NCBI Taxonomy" id="4829"/>
    <lineage>
        <taxon>Eukaryota</taxon>
        <taxon>Fungi</taxon>
        <taxon>Fungi incertae sedis</taxon>
        <taxon>Mucoromycota</taxon>
        <taxon>Mucoromycotina</taxon>
        <taxon>Mucoromycetes</taxon>
        <taxon>Mucorales</taxon>
        <taxon>Cunninghamellaceae</taxon>
        <taxon>Absidia</taxon>
    </lineage>
</organism>
<evidence type="ECO:0000256" key="3">
    <source>
        <dbReference type="PROSITE-ProRule" id="PRU00267"/>
    </source>
</evidence>
<feature type="domain" description="HMG box" evidence="5">
    <location>
        <begin position="18"/>
        <end position="86"/>
    </location>
</feature>
<evidence type="ECO:0000313" key="7">
    <source>
        <dbReference type="Proteomes" id="UP000078561"/>
    </source>
</evidence>
<dbReference type="PROSITE" id="PS50118">
    <property type="entry name" value="HMG_BOX_2"/>
    <property type="match status" value="1"/>
</dbReference>
<dbReference type="OMA" id="WRNEPEN"/>
<dbReference type="GO" id="GO:0030154">
    <property type="term" value="P:cell differentiation"/>
    <property type="evidence" value="ECO:0007669"/>
    <property type="project" value="TreeGrafter"/>
</dbReference>
<feature type="compositionally biased region" description="Polar residues" evidence="4">
    <location>
        <begin position="130"/>
        <end position="148"/>
    </location>
</feature>
<dbReference type="Pfam" id="PF00505">
    <property type="entry name" value="HMG_box"/>
    <property type="match status" value="1"/>
</dbReference>
<dbReference type="InParanoid" id="A0A170ALW5"/>
<reference evidence="6" key="1">
    <citation type="submission" date="2016-04" db="EMBL/GenBank/DDBJ databases">
        <authorList>
            <person name="Evans L.H."/>
            <person name="Alamgir A."/>
            <person name="Owens N."/>
            <person name="Weber N.D."/>
            <person name="Virtaneva K."/>
            <person name="Barbian K."/>
            <person name="Babar A."/>
            <person name="Rosenke K."/>
        </authorList>
    </citation>
    <scope>NUCLEOTIDE SEQUENCE [LARGE SCALE GENOMIC DNA]</scope>
    <source>
        <strain evidence="6">CBS 101.48</strain>
    </source>
</reference>
<dbReference type="InterPro" id="IPR009071">
    <property type="entry name" value="HMG_box_dom"/>
</dbReference>
<protein>
    <recommendedName>
        <fullName evidence="5">HMG box domain-containing protein</fullName>
    </recommendedName>
</protein>
<evidence type="ECO:0000256" key="1">
    <source>
        <dbReference type="ARBA" id="ARBA00023125"/>
    </source>
</evidence>
<dbReference type="InterPro" id="IPR050140">
    <property type="entry name" value="SRY-related_HMG-box_TF-like"/>
</dbReference>
<dbReference type="AlphaFoldDB" id="A0A170ALW5"/>
<evidence type="ECO:0000313" key="6">
    <source>
        <dbReference type="EMBL" id="SAM07807.1"/>
    </source>
</evidence>
<dbReference type="PANTHER" id="PTHR10270">
    <property type="entry name" value="SOX TRANSCRIPTION FACTOR"/>
    <property type="match status" value="1"/>
</dbReference>
<dbReference type="STRING" id="4829.A0A170ALW5"/>
<evidence type="ECO:0000259" key="5">
    <source>
        <dbReference type="PROSITE" id="PS50118"/>
    </source>
</evidence>
<sequence length="268" mass="29748">MSSHSNIKKVTSMKPAKIGRPINCFMAFRLEKHQEISAQSPGLNHRDISKIIAKWWKEASETEKAPYRAIASKAKADHAKLYPNYKYRPVKKSERQVRPYKRREDAATRQKKAMAKEEIMKQWLGESFSSISNAPSPASDNATSPASDNATSPASDNAPSPASDNAPSPASDGSSSFCDSPLTLADFPSTDFACTDYPSADFFLPDPLSDSLCHPMYSDLTESKSIDSTLLPPSSTLYNYYPYTTMDLFSSYIPLPEYVNLQMLSLYP</sequence>
<gene>
    <name evidence="6" type="primary">ABSGL_13464.1 scaffold 14165</name>
</gene>
<dbReference type="GO" id="GO:0000978">
    <property type="term" value="F:RNA polymerase II cis-regulatory region sequence-specific DNA binding"/>
    <property type="evidence" value="ECO:0007669"/>
    <property type="project" value="TreeGrafter"/>
</dbReference>
<dbReference type="CDD" id="cd01389">
    <property type="entry name" value="HMG-box_ROX1-like"/>
    <property type="match status" value="1"/>
</dbReference>